<dbReference type="EMBL" id="KY684110">
    <property type="protein sequence ID" value="ARF11989.1"/>
    <property type="molecule type" value="Genomic_DNA"/>
</dbReference>
<organism evidence="1">
    <name type="scientific">Klosneuvirus KNV1</name>
    <dbReference type="NCBI Taxonomy" id="1977640"/>
    <lineage>
        <taxon>Viruses</taxon>
        <taxon>Varidnaviria</taxon>
        <taxon>Bamfordvirae</taxon>
        <taxon>Nucleocytoviricota</taxon>
        <taxon>Megaviricetes</taxon>
        <taxon>Imitervirales</taxon>
        <taxon>Mimiviridae</taxon>
        <taxon>Klosneuvirinae</taxon>
        <taxon>Klosneuvirus</taxon>
    </lineage>
</organism>
<name>A0A1V0SJS3_9VIRU</name>
<protein>
    <recommendedName>
        <fullName evidence="2">F-box domain-containing protein</fullName>
    </recommendedName>
</protein>
<dbReference type="Gene3D" id="1.20.1280.50">
    <property type="match status" value="1"/>
</dbReference>
<accession>A0A1V0SJS3</accession>
<evidence type="ECO:0000313" key="1">
    <source>
        <dbReference type="EMBL" id="ARF11989.1"/>
    </source>
</evidence>
<dbReference type="SUPFAM" id="SSF81383">
    <property type="entry name" value="F-box domain"/>
    <property type="match status" value="1"/>
</dbReference>
<gene>
    <name evidence="1" type="ORF">Klosneuvirus_3_124</name>
</gene>
<reference evidence="1" key="1">
    <citation type="journal article" date="2017" name="Science">
        <title>Giant viruses with an expanded complement of translation system components.</title>
        <authorList>
            <person name="Schulz F."/>
            <person name="Yutin N."/>
            <person name="Ivanova N.N."/>
            <person name="Ortega D.R."/>
            <person name="Lee T.K."/>
            <person name="Vierheilig J."/>
            <person name="Daims H."/>
            <person name="Horn M."/>
            <person name="Wagner M."/>
            <person name="Jensen G.J."/>
            <person name="Kyrpides N.C."/>
            <person name="Koonin E.V."/>
            <person name="Woyke T."/>
        </authorList>
    </citation>
    <scope>NUCLEOTIDE SEQUENCE</scope>
    <source>
        <strain evidence="1">KNV1</strain>
    </source>
</reference>
<dbReference type="InterPro" id="IPR036047">
    <property type="entry name" value="F-box-like_dom_sf"/>
</dbReference>
<proteinExistence type="predicted"/>
<sequence length="237" mass="28522">MDVLTGINDINLEICYLLDFDDLCILCETCKYFAEIMNSDVFWKKYLYNILRRYYINPLILEKYRPLNELYVESFIKYYCIKTIEDAIKNNRLDAILFLKTNNIQPNIKICREVFWNNNVIVSEFLYNEFALLPIDAEIYKPKVLPNDMRGPKILKTRMPSEGRDRGICRENVEYASSNVLINTIIYQSKVEILDWLYRKCPEAVICQSYIFDDYWTKCYYSEVYRWYIKNNLIMSE</sequence>
<evidence type="ECO:0008006" key="2">
    <source>
        <dbReference type="Google" id="ProtNLM"/>
    </source>
</evidence>